<dbReference type="Pfam" id="PF13853">
    <property type="entry name" value="7tm_4"/>
    <property type="match status" value="1"/>
</dbReference>
<keyword evidence="10 11" id="KW-0807">Transducer</keyword>
<keyword evidence="5 12" id="KW-0552">Olfaction</keyword>
<dbReference type="SMART" id="SM01381">
    <property type="entry name" value="7TM_GPCR_Srsx"/>
    <property type="match status" value="1"/>
</dbReference>
<dbReference type="InterPro" id="IPR050516">
    <property type="entry name" value="Olfactory_GPCR"/>
</dbReference>
<comment type="similarity">
    <text evidence="11">Belongs to the G-protein coupled receptor 1 family.</text>
</comment>
<dbReference type="CDD" id="cd13954">
    <property type="entry name" value="7tmA_OR"/>
    <property type="match status" value="1"/>
</dbReference>
<dbReference type="Gene3D" id="1.20.1070.10">
    <property type="entry name" value="Rhodopsin 7-helix transmembrane proteins"/>
    <property type="match status" value="1"/>
</dbReference>
<evidence type="ECO:0000256" key="12">
    <source>
        <dbReference type="RuleBase" id="RU363047"/>
    </source>
</evidence>
<dbReference type="PRINTS" id="PR00237">
    <property type="entry name" value="GPCRRHODOPSN"/>
</dbReference>
<proteinExistence type="inferred from homology"/>
<dbReference type="GeneTree" id="ENSGT01140000282524"/>
<evidence type="ECO:0000256" key="1">
    <source>
        <dbReference type="ARBA" id="ARBA00004651"/>
    </source>
</evidence>
<name>G1KYN6_ANOCA</name>
<dbReference type="SUPFAM" id="SSF81321">
    <property type="entry name" value="Family A G protein-coupled receptor-like"/>
    <property type="match status" value="1"/>
</dbReference>
<comment type="subcellular location">
    <subcellularLocation>
        <location evidence="1 12">Cell membrane</location>
        <topology evidence="1 12">Multi-pass membrane protein</topology>
    </subcellularLocation>
</comment>
<evidence type="ECO:0000256" key="10">
    <source>
        <dbReference type="ARBA" id="ARBA00023224"/>
    </source>
</evidence>
<dbReference type="InterPro" id="IPR017452">
    <property type="entry name" value="GPCR_Rhodpsn_7TM"/>
</dbReference>
<dbReference type="GO" id="GO:0004984">
    <property type="term" value="F:olfactory receptor activity"/>
    <property type="evidence" value="ECO:0000318"/>
    <property type="project" value="GO_Central"/>
</dbReference>
<dbReference type="eggNOG" id="ENOG502SJT9">
    <property type="taxonomic scope" value="Eukaryota"/>
</dbReference>
<organism evidence="14 15">
    <name type="scientific">Anolis carolinensis</name>
    <name type="common">Green anole</name>
    <name type="synonym">American chameleon</name>
    <dbReference type="NCBI Taxonomy" id="28377"/>
    <lineage>
        <taxon>Eukaryota</taxon>
        <taxon>Metazoa</taxon>
        <taxon>Chordata</taxon>
        <taxon>Craniata</taxon>
        <taxon>Vertebrata</taxon>
        <taxon>Euteleostomi</taxon>
        <taxon>Lepidosauria</taxon>
        <taxon>Squamata</taxon>
        <taxon>Bifurcata</taxon>
        <taxon>Unidentata</taxon>
        <taxon>Episquamata</taxon>
        <taxon>Toxicofera</taxon>
        <taxon>Iguania</taxon>
        <taxon>Dactyloidae</taxon>
        <taxon>Anolis</taxon>
    </lineage>
</organism>
<keyword evidence="4 11" id="KW-0812">Transmembrane</keyword>
<dbReference type="PROSITE" id="PS50262">
    <property type="entry name" value="G_PROTEIN_RECEP_F1_2"/>
    <property type="match status" value="1"/>
</dbReference>
<evidence type="ECO:0000256" key="11">
    <source>
        <dbReference type="RuleBase" id="RU000688"/>
    </source>
</evidence>
<sequence length="334" mass="37401">LLINLFYFFSILGILPFNPIRKKMVKANVTWMSDFYLTELSGLPEVEISLFVMVILIYLITLAGNGALLLAIETDDRLQTPMYFFLSNLSLLDMLCPTITVPKMLQILLSSDKRISFVGCMLQVFFLIDVISTEVFLLAVMAYDRYVAICSPLHYANIMNKRLCSQLTTVTWLLGFINSMVHTSLTFSLSFCGQNKVNQYYCDLHPVMALSCSSTFLPELVVLLVASAIGGAAFLVTLISYVYIISAILHMPSSEGRHKAFSTCGSHLTVVCLFYGAAISTYARPASTYSHTQVRIVSMLYGVVTPMLNPMIYSLRNKDVKRALVKTLNLKEFL</sequence>
<feature type="transmembrane region" description="Helical" evidence="12">
    <location>
        <begin position="83"/>
        <end position="101"/>
    </location>
</feature>
<dbReference type="HOGENOM" id="CLU_012526_5_5_1"/>
<reference evidence="14" key="3">
    <citation type="submission" date="2025-09" db="UniProtKB">
        <authorList>
            <consortium name="Ensembl"/>
        </authorList>
    </citation>
    <scope>IDENTIFICATION</scope>
</reference>
<feature type="transmembrane region" description="Helical" evidence="12">
    <location>
        <begin position="261"/>
        <end position="282"/>
    </location>
</feature>
<dbReference type="PRINTS" id="PR00245">
    <property type="entry name" value="OLFACTORYR"/>
</dbReference>
<keyword evidence="15" id="KW-1185">Reference proteome</keyword>
<evidence type="ECO:0000313" key="15">
    <source>
        <dbReference type="Proteomes" id="UP000001646"/>
    </source>
</evidence>
<feature type="transmembrane region" description="Helical" evidence="12">
    <location>
        <begin position="163"/>
        <end position="181"/>
    </location>
</feature>
<dbReference type="FunFam" id="1.20.1070.10:FF:000001">
    <property type="entry name" value="Olfactory receptor"/>
    <property type="match status" value="1"/>
</dbReference>
<dbReference type="InterPro" id="IPR000276">
    <property type="entry name" value="GPCR_Rhodpsn"/>
</dbReference>
<evidence type="ECO:0000256" key="2">
    <source>
        <dbReference type="ARBA" id="ARBA00022475"/>
    </source>
</evidence>
<protein>
    <recommendedName>
        <fullName evidence="12">Olfactory receptor</fullName>
    </recommendedName>
</protein>
<feature type="transmembrane region" description="Helical" evidence="12">
    <location>
        <begin position="294"/>
        <end position="313"/>
    </location>
</feature>
<keyword evidence="2 12" id="KW-1003">Cell membrane</keyword>
<dbReference type="InParanoid" id="G1KYN6"/>
<dbReference type="InterPro" id="IPR000725">
    <property type="entry name" value="Olfact_rcpt"/>
</dbReference>
<evidence type="ECO:0000259" key="13">
    <source>
        <dbReference type="PROSITE" id="PS50262"/>
    </source>
</evidence>
<dbReference type="Proteomes" id="UP000001646">
    <property type="component" value="Chromosome 1"/>
</dbReference>
<keyword evidence="8 12" id="KW-0472">Membrane</keyword>
<reference evidence="14 15" key="1">
    <citation type="submission" date="2009-12" db="EMBL/GenBank/DDBJ databases">
        <title>The Genome Sequence of Anolis carolinensis (Green Anole Lizard).</title>
        <authorList>
            <consortium name="The Genome Sequencing Platform"/>
            <person name="Di Palma F."/>
            <person name="Alfoldi J."/>
            <person name="Heiman D."/>
            <person name="Young S."/>
            <person name="Grabherr M."/>
            <person name="Johnson J."/>
            <person name="Lander E.S."/>
            <person name="Lindblad-Toh K."/>
        </authorList>
    </citation>
    <scope>NUCLEOTIDE SEQUENCE [LARGE SCALE GENOMIC DNA]</scope>
    <source>
        <strain evidence="14 15">JBL SC #1</strain>
    </source>
</reference>
<evidence type="ECO:0000256" key="3">
    <source>
        <dbReference type="ARBA" id="ARBA00022606"/>
    </source>
</evidence>
<keyword evidence="7 11" id="KW-0297">G-protein coupled receptor</keyword>
<keyword evidence="6 12" id="KW-1133">Transmembrane helix</keyword>
<dbReference type="AlphaFoldDB" id="G1KYN6"/>
<evidence type="ECO:0000256" key="8">
    <source>
        <dbReference type="ARBA" id="ARBA00023136"/>
    </source>
</evidence>
<feature type="transmembrane region" description="Helical" evidence="12">
    <location>
        <begin position="48"/>
        <end position="71"/>
    </location>
</feature>
<gene>
    <name evidence="14" type="primary">LOC100553820</name>
</gene>
<evidence type="ECO:0000313" key="14">
    <source>
        <dbReference type="Ensembl" id="ENSACAP00000021049.2"/>
    </source>
</evidence>
<feature type="transmembrane region" description="Helical" evidence="12">
    <location>
        <begin position="121"/>
        <end position="143"/>
    </location>
</feature>
<evidence type="ECO:0000256" key="9">
    <source>
        <dbReference type="ARBA" id="ARBA00023170"/>
    </source>
</evidence>
<evidence type="ECO:0000256" key="5">
    <source>
        <dbReference type="ARBA" id="ARBA00022725"/>
    </source>
</evidence>
<dbReference type="Ensembl" id="ENSACAT00000025740.2">
    <property type="protein sequence ID" value="ENSACAP00000021049.2"/>
    <property type="gene ID" value="ENSACAG00000023376.2"/>
</dbReference>
<dbReference type="GO" id="GO:0004930">
    <property type="term" value="F:G protein-coupled receptor activity"/>
    <property type="evidence" value="ECO:0007669"/>
    <property type="project" value="UniProtKB-KW"/>
</dbReference>
<reference evidence="14" key="2">
    <citation type="submission" date="2025-08" db="UniProtKB">
        <authorList>
            <consortium name="Ensembl"/>
        </authorList>
    </citation>
    <scope>IDENTIFICATION</scope>
</reference>
<evidence type="ECO:0000256" key="4">
    <source>
        <dbReference type="ARBA" id="ARBA00022692"/>
    </source>
</evidence>
<keyword evidence="3 12" id="KW-0716">Sensory transduction</keyword>
<evidence type="ECO:0000256" key="6">
    <source>
        <dbReference type="ARBA" id="ARBA00022989"/>
    </source>
</evidence>
<keyword evidence="9 11" id="KW-0675">Receptor</keyword>
<dbReference type="PROSITE" id="PS00237">
    <property type="entry name" value="G_PROTEIN_RECEP_F1_1"/>
    <property type="match status" value="1"/>
</dbReference>
<feature type="transmembrane region" description="Helical" evidence="12">
    <location>
        <begin position="220"/>
        <end position="249"/>
    </location>
</feature>
<dbReference type="PANTHER" id="PTHR26452">
    <property type="entry name" value="OLFACTORY RECEPTOR"/>
    <property type="match status" value="1"/>
</dbReference>
<dbReference type="GO" id="GO:0005886">
    <property type="term" value="C:plasma membrane"/>
    <property type="evidence" value="ECO:0007669"/>
    <property type="project" value="UniProtKB-SubCell"/>
</dbReference>
<dbReference type="GO" id="GO:0005549">
    <property type="term" value="F:odorant binding"/>
    <property type="evidence" value="ECO:0000318"/>
    <property type="project" value="GO_Central"/>
</dbReference>
<feature type="domain" description="G-protein coupled receptors family 1 profile" evidence="13">
    <location>
        <begin position="64"/>
        <end position="313"/>
    </location>
</feature>
<accession>G1KYN6</accession>
<evidence type="ECO:0000256" key="7">
    <source>
        <dbReference type="ARBA" id="ARBA00023040"/>
    </source>
</evidence>